<keyword evidence="3 5" id="KW-0238">DNA-binding</keyword>
<dbReference type="Pfam" id="PF00589">
    <property type="entry name" value="Phage_integrase"/>
    <property type="match status" value="1"/>
</dbReference>
<evidence type="ECO:0000256" key="5">
    <source>
        <dbReference type="PROSITE-ProRule" id="PRU01248"/>
    </source>
</evidence>
<dbReference type="InterPro" id="IPR002104">
    <property type="entry name" value="Integrase_catalytic"/>
</dbReference>
<proteinExistence type="inferred from homology"/>
<keyword evidence="10" id="KW-1185">Reference proteome</keyword>
<dbReference type="Gene3D" id="1.10.443.10">
    <property type="entry name" value="Intergrase catalytic core"/>
    <property type="match status" value="1"/>
</dbReference>
<evidence type="ECO:0000256" key="4">
    <source>
        <dbReference type="ARBA" id="ARBA00023172"/>
    </source>
</evidence>
<evidence type="ECO:0000256" key="1">
    <source>
        <dbReference type="ARBA" id="ARBA00008857"/>
    </source>
</evidence>
<dbReference type="AlphaFoldDB" id="A0A518HRF4"/>
<accession>A0A518HRF4</accession>
<dbReference type="GO" id="GO:0003677">
    <property type="term" value="F:DNA binding"/>
    <property type="evidence" value="ECO:0007669"/>
    <property type="project" value="UniProtKB-UniRule"/>
</dbReference>
<evidence type="ECO:0000256" key="2">
    <source>
        <dbReference type="ARBA" id="ARBA00022908"/>
    </source>
</evidence>
<keyword evidence="2" id="KW-0229">DNA integration</keyword>
<protein>
    <submittedName>
        <fullName evidence="9">Phage integrase family protein</fullName>
    </submittedName>
</protein>
<evidence type="ECO:0000313" key="10">
    <source>
        <dbReference type="Proteomes" id="UP000319004"/>
    </source>
</evidence>
<evidence type="ECO:0000256" key="6">
    <source>
        <dbReference type="SAM" id="MobiDB-lite"/>
    </source>
</evidence>
<sequence>MPTQSVRGKSASKKPKTKKPAKVKGSPLTPHASGQYCARLAGKIRYFGADHDTALRKYLDAKAGFDSDDERLTVADVCNRYLDSQQAKVDAGTLAQRTLTDYHAMAKRFASHLGRDRKYETLRASDFASLRASYKWEGSSTINREITMVKTMVNWAEKSGYGRPNMGPDFVSVPKRVQRIERKKKGALMFDAEQCRAIVEKASPQLRAMILLGLNCGFGGADCSKLRQDEIDWERGWLSQIREKTGEDRDAWLWPETIEALKVAIEKRPKPKNYEDDGLVFITKYGNRWLRDDKQTNPVAQAFSKITKALGIHRPGLSYYGLRRTFRTIADDARDTTAARRIMGHTPKPGDMDAVYVQRIDPARIKAVCAHVRRWYVSSRCDRYKGVRVNIDDGHAISWGLIKSRLRRIAE</sequence>
<dbReference type="PROSITE" id="PS51898">
    <property type="entry name" value="TYR_RECOMBINASE"/>
    <property type="match status" value="1"/>
</dbReference>
<dbReference type="GO" id="GO:0006310">
    <property type="term" value="P:DNA recombination"/>
    <property type="evidence" value="ECO:0007669"/>
    <property type="project" value="UniProtKB-KW"/>
</dbReference>
<dbReference type="InterPro" id="IPR011010">
    <property type="entry name" value="DNA_brk_join_enz"/>
</dbReference>
<evidence type="ECO:0000259" key="8">
    <source>
        <dbReference type="PROSITE" id="PS51900"/>
    </source>
</evidence>
<feature type="domain" description="Core-binding (CB)" evidence="8">
    <location>
        <begin position="72"/>
        <end position="157"/>
    </location>
</feature>
<dbReference type="PROSITE" id="PS51900">
    <property type="entry name" value="CB"/>
    <property type="match status" value="1"/>
</dbReference>
<feature type="compositionally biased region" description="Basic residues" evidence="6">
    <location>
        <begin position="10"/>
        <end position="22"/>
    </location>
</feature>
<dbReference type="SUPFAM" id="SSF56349">
    <property type="entry name" value="DNA breaking-rejoining enzymes"/>
    <property type="match status" value="1"/>
</dbReference>
<keyword evidence="4" id="KW-0233">DNA recombination</keyword>
<feature type="domain" description="Tyr recombinase" evidence="7">
    <location>
        <begin position="183"/>
        <end position="370"/>
    </location>
</feature>
<name>A0A518HRF4_9BACT</name>
<reference evidence="9 10" key="1">
    <citation type="submission" date="2019-03" db="EMBL/GenBank/DDBJ databases">
        <title>Deep-cultivation of Planctomycetes and their phenomic and genomic characterization uncovers novel biology.</title>
        <authorList>
            <person name="Wiegand S."/>
            <person name="Jogler M."/>
            <person name="Boedeker C."/>
            <person name="Pinto D."/>
            <person name="Vollmers J."/>
            <person name="Rivas-Marin E."/>
            <person name="Kohn T."/>
            <person name="Peeters S.H."/>
            <person name="Heuer A."/>
            <person name="Rast P."/>
            <person name="Oberbeckmann S."/>
            <person name="Bunk B."/>
            <person name="Jeske O."/>
            <person name="Meyerdierks A."/>
            <person name="Storesund J.E."/>
            <person name="Kallscheuer N."/>
            <person name="Luecker S."/>
            <person name="Lage O.M."/>
            <person name="Pohl T."/>
            <person name="Merkel B.J."/>
            <person name="Hornburger P."/>
            <person name="Mueller R.-W."/>
            <person name="Bruemmer F."/>
            <person name="Labrenz M."/>
            <person name="Spormann A.M."/>
            <person name="Op den Camp H."/>
            <person name="Overmann J."/>
            <person name="Amann R."/>
            <person name="Jetten M.S.M."/>
            <person name="Mascher T."/>
            <person name="Medema M.H."/>
            <person name="Devos D.P."/>
            <person name="Kaster A.-K."/>
            <person name="Ovreas L."/>
            <person name="Rohde M."/>
            <person name="Galperin M.Y."/>
            <person name="Jogler C."/>
        </authorList>
    </citation>
    <scope>NUCLEOTIDE SEQUENCE [LARGE SCALE GENOMIC DNA]</scope>
    <source>
        <strain evidence="9 10">Enr13</strain>
    </source>
</reference>
<dbReference type="InterPro" id="IPR013762">
    <property type="entry name" value="Integrase-like_cat_sf"/>
</dbReference>
<organism evidence="9 10">
    <name type="scientific">Stieleria neptunia</name>
    <dbReference type="NCBI Taxonomy" id="2527979"/>
    <lineage>
        <taxon>Bacteria</taxon>
        <taxon>Pseudomonadati</taxon>
        <taxon>Planctomycetota</taxon>
        <taxon>Planctomycetia</taxon>
        <taxon>Pirellulales</taxon>
        <taxon>Pirellulaceae</taxon>
        <taxon>Stieleria</taxon>
    </lineage>
</organism>
<evidence type="ECO:0000259" key="7">
    <source>
        <dbReference type="PROSITE" id="PS51898"/>
    </source>
</evidence>
<dbReference type="EMBL" id="CP037423">
    <property type="protein sequence ID" value="QDV43426.1"/>
    <property type="molecule type" value="Genomic_DNA"/>
</dbReference>
<feature type="region of interest" description="Disordered" evidence="6">
    <location>
        <begin position="1"/>
        <end position="30"/>
    </location>
</feature>
<dbReference type="InterPro" id="IPR050090">
    <property type="entry name" value="Tyrosine_recombinase_XerCD"/>
</dbReference>
<dbReference type="GO" id="GO:0015074">
    <property type="term" value="P:DNA integration"/>
    <property type="evidence" value="ECO:0007669"/>
    <property type="project" value="UniProtKB-KW"/>
</dbReference>
<comment type="similarity">
    <text evidence="1">Belongs to the 'phage' integrase family.</text>
</comment>
<evidence type="ECO:0000313" key="9">
    <source>
        <dbReference type="EMBL" id="QDV43426.1"/>
    </source>
</evidence>
<gene>
    <name evidence="9" type="ORF">Enr13x_32820</name>
</gene>
<dbReference type="Proteomes" id="UP000319004">
    <property type="component" value="Chromosome"/>
</dbReference>
<dbReference type="InterPro" id="IPR044068">
    <property type="entry name" value="CB"/>
</dbReference>
<dbReference type="Gene3D" id="1.10.150.130">
    <property type="match status" value="1"/>
</dbReference>
<evidence type="ECO:0000256" key="3">
    <source>
        <dbReference type="ARBA" id="ARBA00023125"/>
    </source>
</evidence>
<dbReference type="PANTHER" id="PTHR30349:SF41">
    <property type="entry name" value="INTEGRASE_RECOMBINASE PROTEIN MJ0367-RELATED"/>
    <property type="match status" value="1"/>
</dbReference>
<dbReference type="KEGG" id="snep:Enr13x_32820"/>
<dbReference type="RefSeq" id="WP_145387575.1">
    <property type="nucleotide sequence ID" value="NZ_CP037423.1"/>
</dbReference>
<dbReference type="OrthoDB" id="246806at2"/>
<dbReference type="PANTHER" id="PTHR30349">
    <property type="entry name" value="PHAGE INTEGRASE-RELATED"/>
    <property type="match status" value="1"/>
</dbReference>
<dbReference type="InterPro" id="IPR010998">
    <property type="entry name" value="Integrase_recombinase_N"/>
</dbReference>